<dbReference type="AlphaFoldDB" id="A0A841GVF0"/>
<accession>A0A841GVF0</accession>
<protein>
    <submittedName>
        <fullName evidence="2">YggT family protein</fullName>
    </submittedName>
</protein>
<evidence type="ECO:0000256" key="1">
    <source>
        <dbReference type="SAM" id="Phobius"/>
    </source>
</evidence>
<reference evidence="2 3" key="1">
    <citation type="submission" date="2020-08" db="EMBL/GenBank/DDBJ databases">
        <title>Genomic Encyclopedia of Type Strains, Phase IV (KMG-IV): sequencing the most valuable type-strain genomes for metagenomic binning, comparative biology and taxonomic classification.</title>
        <authorList>
            <person name="Goeker M."/>
        </authorList>
    </citation>
    <scope>NUCLEOTIDE SEQUENCE [LARGE SCALE GENOMIC DNA]</scope>
    <source>
        <strain evidence="2 3">DSM 13481</strain>
    </source>
</reference>
<sequence length="99" mass="11520">MFILGNFLIGLGYSLRVLINIEMFFIVISAILSWFSYNSNVQSIYYYFQSIADIIEKPIRKLIPRIGPVDISPMIAIVVLVFFDRFLIQSIIELGYYIK</sequence>
<dbReference type="RefSeq" id="WP_126993533.1">
    <property type="nucleotide sequence ID" value="NZ_JACHEX010000004.1"/>
</dbReference>
<organism evidence="2 3">
    <name type="scientific">Thermosipho japonicus</name>
    <dbReference type="NCBI Taxonomy" id="90323"/>
    <lineage>
        <taxon>Bacteria</taxon>
        <taxon>Thermotogati</taxon>
        <taxon>Thermotogota</taxon>
        <taxon>Thermotogae</taxon>
        <taxon>Thermotogales</taxon>
        <taxon>Fervidobacteriaceae</taxon>
        <taxon>Thermosipho</taxon>
    </lineage>
</organism>
<gene>
    <name evidence="2" type="ORF">HNP65_001434</name>
</gene>
<dbReference type="InterPro" id="IPR003425">
    <property type="entry name" value="CCB3/YggT"/>
</dbReference>
<evidence type="ECO:0000313" key="3">
    <source>
        <dbReference type="Proteomes" id="UP000555828"/>
    </source>
</evidence>
<dbReference type="Pfam" id="PF02325">
    <property type="entry name" value="CCB3_YggT"/>
    <property type="match status" value="1"/>
</dbReference>
<feature type="transmembrane region" description="Helical" evidence="1">
    <location>
        <begin position="17"/>
        <end position="37"/>
    </location>
</feature>
<keyword evidence="1" id="KW-0472">Membrane</keyword>
<keyword evidence="1" id="KW-1133">Transmembrane helix</keyword>
<keyword evidence="3" id="KW-1185">Reference proteome</keyword>
<name>A0A841GVF0_9BACT</name>
<dbReference type="GO" id="GO:0016020">
    <property type="term" value="C:membrane"/>
    <property type="evidence" value="ECO:0007669"/>
    <property type="project" value="InterPro"/>
</dbReference>
<comment type="caution">
    <text evidence="2">The sequence shown here is derived from an EMBL/GenBank/DDBJ whole genome shotgun (WGS) entry which is preliminary data.</text>
</comment>
<proteinExistence type="predicted"/>
<evidence type="ECO:0000313" key="2">
    <source>
        <dbReference type="EMBL" id="MBB6062971.1"/>
    </source>
</evidence>
<feature type="transmembrane region" description="Helical" evidence="1">
    <location>
        <begin position="74"/>
        <end position="98"/>
    </location>
</feature>
<keyword evidence="1" id="KW-0812">Transmembrane</keyword>
<dbReference type="Proteomes" id="UP000555828">
    <property type="component" value="Unassembled WGS sequence"/>
</dbReference>
<dbReference type="EMBL" id="JACHEX010000004">
    <property type="protein sequence ID" value="MBB6062971.1"/>
    <property type="molecule type" value="Genomic_DNA"/>
</dbReference>